<dbReference type="Proteomes" id="UP001242045">
    <property type="component" value="Unassembled WGS sequence"/>
</dbReference>
<dbReference type="EMBL" id="JAUSRD010000008">
    <property type="protein sequence ID" value="MDP9894497.1"/>
    <property type="molecule type" value="Genomic_DNA"/>
</dbReference>
<dbReference type="PANTHER" id="PTHR47235">
    <property type="entry name" value="BLR6548 PROTEIN"/>
    <property type="match status" value="1"/>
</dbReference>
<accession>A0AAW8D022</accession>
<dbReference type="AlphaFoldDB" id="A0AAW8D022"/>
<proteinExistence type="inferred from homology"/>
<evidence type="ECO:0000256" key="5">
    <source>
        <dbReference type="SAM" id="SignalP"/>
    </source>
</evidence>
<evidence type="ECO:0000313" key="8">
    <source>
        <dbReference type="Proteomes" id="UP001242045"/>
    </source>
</evidence>
<keyword evidence="4" id="KW-0029">Amino-acid transport</keyword>
<protein>
    <submittedName>
        <fullName evidence="7">ABC-type branched-subunit amino acid transport system substrate-binding protein</fullName>
    </submittedName>
</protein>
<dbReference type="CDD" id="cd06326">
    <property type="entry name" value="PBP1_ABC_ligand_binding-like"/>
    <property type="match status" value="1"/>
</dbReference>
<dbReference type="Pfam" id="PF13458">
    <property type="entry name" value="Peripla_BP_6"/>
    <property type="match status" value="1"/>
</dbReference>
<comment type="similarity">
    <text evidence="1">Belongs to the leucine-binding protein family.</text>
</comment>
<keyword evidence="3 5" id="KW-0732">Signal</keyword>
<comment type="caution">
    <text evidence="7">The sequence shown here is derived from an EMBL/GenBank/DDBJ whole genome shotgun (WGS) entry which is preliminary data.</text>
</comment>
<feature type="chain" id="PRO_5043868923" evidence="5">
    <location>
        <begin position="19"/>
        <end position="366"/>
    </location>
</feature>
<evidence type="ECO:0000256" key="4">
    <source>
        <dbReference type="ARBA" id="ARBA00022970"/>
    </source>
</evidence>
<evidence type="ECO:0000256" key="2">
    <source>
        <dbReference type="ARBA" id="ARBA00022448"/>
    </source>
</evidence>
<evidence type="ECO:0000259" key="6">
    <source>
        <dbReference type="Pfam" id="PF13458"/>
    </source>
</evidence>
<dbReference type="InterPro" id="IPR028081">
    <property type="entry name" value="Leu-bd"/>
</dbReference>
<sequence>MKYLLALAALTVTLVASAQEKILIGQSAPLTGPAAAAGTAFVGGARLYIDQVNRAGGVKGRLIELRTLDDMYVPERAAANAKTLVDAGAISLFGFVNTPASVAGAQVAVENRVPFIAPATGVSSLRQPGNDYVFNVRSSFKDETSHIVSHLQVLGIKRIGFFSLEIPESKVMFDHMGGLLGKGGQKFFTAVNQPPGKVDLKKAAEELKPKEVQAIVMFCPGKMCADLVGEIRKQGGAPTFYTISSAGDVFGELAAQGVSIAVTQVMPYPWTVGAFSIVAKYQQAMKAADDTRIGYWSLEGYISAQVLVEGLRRINGTPSRASMLAAMQNLGHLNLGGFDLTIDQNDRSGSHFTDLTLARSGGKYIR</sequence>
<evidence type="ECO:0000256" key="1">
    <source>
        <dbReference type="ARBA" id="ARBA00010062"/>
    </source>
</evidence>
<feature type="signal peptide" evidence="5">
    <location>
        <begin position="1"/>
        <end position="18"/>
    </location>
</feature>
<name>A0AAW8D022_9BURK</name>
<dbReference type="GO" id="GO:0006865">
    <property type="term" value="P:amino acid transport"/>
    <property type="evidence" value="ECO:0007669"/>
    <property type="project" value="UniProtKB-KW"/>
</dbReference>
<evidence type="ECO:0000313" key="7">
    <source>
        <dbReference type="EMBL" id="MDP9894497.1"/>
    </source>
</evidence>
<organism evidence="7 8">
    <name type="scientific">Variovorax boronicumulans</name>
    <dbReference type="NCBI Taxonomy" id="436515"/>
    <lineage>
        <taxon>Bacteria</taxon>
        <taxon>Pseudomonadati</taxon>
        <taxon>Pseudomonadota</taxon>
        <taxon>Betaproteobacteria</taxon>
        <taxon>Burkholderiales</taxon>
        <taxon>Comamonadaceae</taxon>
        <taxon>Variovorax</taxon>
    </lineage>
</organism>
<dbReference type="PRINTS" id="PR00337">
    <property type="entry name" value="LEUILEVALBP"/>
</dbReference>
<keyword evidence="2" id="KW-0813">Transport</keyword>
<dbReference type="InterPro" id="IPR028082">
    <property type="entry name" value="Peripla_BP_I"/>
</dbReference>
<dbReference type="RefSeq" id="WP_307685574.1">
    <property type="nucleotide sequence ID" value="NZ_JAUSRD010000008.1"/>
</dbReference>
<evidence type="ECO:0000256" key="3">
    <source>
        <dbReference type="ARBA" id="ARBA00022729"/>
    </source>
</evidence>
<dbReference type="InterPro" id="IPR000709">
    <property type="entry name" value="Leu_Ile_Val-bd"/>
</dbReference>
<dbReference type="Gene3D" id="3.40.50.2300">
    <property type="match status" value="2"/>
</dbReference>
<dbReference type="PANTHER" id="PTHR47235:SF1">
    <property type="entry name" value="BLR6548 PROTEIN"/>
    <property type="match status" value="1"/>
</dbReference>
<dbReference type="SUPFAM" id="SSF53822">
    <property type="entry name" value="Periplasmic binding protein-like I"/>
    <property type="match status" value="1"/>
</dbReference>
<feature type="domain" description="Leucine-binding protein" evidence="6">
    <location>
        <begin position="22"/>
        <end position="351"/>
    </location>
</feature>
<gene>
    <name evidence="7" type="ORF">J2W31_003621</name>
</gene>
<reference evidence="7" key="1">
    <citation type="submission" date="2023-07" db="EMBL/GenBank/DDBJ databases">
        <title>Sorghum-associated microbial communities from plants grown in Nebraska, USA.</title>
        <authorList>
            <person name="Schachtman D."/>
        </authorList>
    </citation>
    <scope>NUCLEOTIDE SEQUENCE</scope>
    <source>
        <strain evidence="7">DS3754</strain>
    </source>
</reference>